<dbReference type="Pfam" id="PF13711">
    <property type="entry name" value="DUF4160"/>
    <property type="match status" value="1"/>
</dbReference>
<dbReference type="InterPro" id="IPR025427">
    <property type="entry name" value="DUF4160"/>
</dbReference>
<dbReference type="AlphaFoldDB" id="A0A229VWF8"/>
<name>A0A229VWF8_9BIFI</name>
<dbReference type="EMBL" id="NEWD01000026">
    <property type="protein sequence ID" value="OXM99946.1"/>
    <property type="molecule type" value="Genomic_DNA"/>
</dbReference>
<dbReference type="OrthoDB" id="122670at2"/>
<dbReference type="Proteomes" id="UP000215433">
    <property type="component" value="Unassembled WGS sequence"/>
</dbReference>
<evidence type="ECO:0000313" key="2">
    <source>
        <dbReference type="Proteomes" id="UP000215433"/>
    </source>
</evidence>
<reference evidence="1 2" key="1">
    <citation type="submission" date="2017-05" db="EMBL/GenBank/DDBJ databases">
        <title>Bifidobacterium vansinderenii sp. nov.</title>
        <authorList>
            <person name="Lugli G.A."/>
            <person name="Duranti S."/>
            <person name="Mangifesta M."/>
        </authorList>
    </citation>
    <scope>NUCLEOTIDE SEQUENCE [LARGE SCALE GENOMIC DNA]</scope>
    <source>
        <strain evidence="1 2">Tam10B</strain>
    </source>
</reference>
<sequence>MPIVSMFYGIVVRMFADDHNPPHIHVAYQSEKAVYAFDGECLTGKLPRKQHTLVVAWIMLHQEELQAARTVCHGGEQPMRIEPLR</sequence>
<proteinExistence type="predicted"/>
<evidence type="ECO:0008006" key="3">
    <source>
        <dbReference type="Google" id="ProtNLM"/>
    </source>
</evidence>
<keyword evidence="2" id="KW-1185">Reference proteome</keyword>
<comment type="caution">
    <text evidence="1">The sequence shown here is derived from an EMBL/GenBank/DDBJ whole genome shotgun (WGS) entry which is preliminary data.</text>
</comment>
<protein>
    <recommendedName>
        <fullName evidence="3">DUF4160 domain-containing protein</fullName>
    </recommendedName>
</protein>
<organism evidence="1 2">
    <name type="scientific">Bifidobacterium vansinderenii</name>
    <dbReference type="NCBI Taxonomy" id="1984871"/>
    <lineage>
        <taxon>Bacteria</taxon>
        <taxon>Bacillati</taxon>
        <taxon>Actinomycetota</taxon>
        <taxon>Actinomycetes</taxon>
        <taxon>Bifidobacteriales</taxon>
        <taxon>Bifidobacteriaceae</taxon>
        <taxon>Bifidobacterium</taxon>
    </lineage>
</organism>
<evidence type="ECO:0000313" key="1">
    <source>
        <dbReference type="EMBL" id="OXM99946.1"/>
    </source>
</evidence>
<gene>
    <name evidence="1" type="ORF">Tam10B_1796</name>
</gene>
<accession>A0A229VWF8</accession>
<dbReference type="RefSeq" id="WP_093960925.1">
    <property type="nucleotide sequence ID" value="NZ_NEWD01000026.1"/>
</dbReference>